<sequence length="203" mass="23497">MYVHGTTFRDNNNSISRFISLTWGEQKNQKIKPRLSLVPDNNPFQSLLIFSLSKRLLSRTTGPYWPDLTSDLTANILQRLGTLEIVTSACRVCPQWWNICKDPLMWRTIRMCYIRISPYAYVDLWKICCIAFELSCGHLEDIDIKRFCIDDLLKCIADHGSQLRCMRLVNCCLITDKGFGKAMRKLPQLEKVDISYCCLTDVS</sequence>
<dbReference type="eggNOG" id="KOG1947">
    <property type="taxonomic scope" value="Eukaryota"/>
</dbReference>
<reference evidence="2 4" key="2">
    <citation type="journal article" date="2014" name="BMC Genomics">
        <title>An improved genome release (version Mt4.0) for the model legume Medicago truncatula.</title>
        <authorList>
            <person name="Tang H."/>
            <person name="Krishnakumar V."/>
            <person name="Bidwell S."/>
            <person name="Rosen B."/>
            <person name="Chan A."/>
            <person name="Zhou S."/>
            <person name="Gentzbittel L."/>
            <person name="Childs K.L."/>
            <person name="Yandell M."/>
            <person name="Gundlach H."/>
            <person name="Mayer K.F."/>
            <person name="Schwartz D.C."/>
            <person name="Town C.D."/>
        </authorList>
    </citation>
    <scope>GENOME REANNOTATION</scope>
    <source>
        <strain evidence="3 4">cv. Jemalong A17</strain>
    </source>
</reference>
<keyword evidence="4" id="KW-1185">Reference proteome</keyword>
<dbReference type="EnsemblPlants" id="AES71655">
    <property type="protein sequence ID" value="AES71655"/>
    <property type="gene ID" value="MTR_3g080350"/>
</dbReference>
<dbReference type="OMA" id="CCIAFEL"/>
<dbReference type="SUPFAM" id="SSF52047">
    <property type="entry name" value="RNI-like"/>
    <property type="match status" value="1"/>
</dbReference>
<dbReference type="STRING" id="3880.G7J795"/>
<dbReference type="InterPro" id="IPR036047">
    <property type="entry name" value="F-box-like_dom_sf"/>
</dbReference>
<dbReference type="AlphaFoldDB" id="G7J795"/>
<evidence type="ECO:0000313" key="3">
    <source>
        <dbReference type="EnsemblPlants" id="AES71655"/>
    </source>
</evidence>
<dbReference type="EMBL" id="CM001219">
    <property type="protein sequence ID" value="AES71655.1"/>
    <property type="molecule type" value="Genomic_DNA"/>
</dbReference>
<name>G7J795_MEDTR</name>
<dbReference type="PANTHER" id="PTHR38926">
    <property type="entry name" value="F-BOX DOMAIN CONTAINING PROTEIN, EXPRESSED"/>
    <property type="match status" value="1"/>
</dbReference>
<dbReference type="PaxDb" id="3880-AES71655"/>
<dbReference type="InterPro" id="IPR001810">
    <property type="entry name" value="F-box_dom"/>
</dbReference>
<dbReference type="Gene3D" id="1.20.1280.50">
    <property type="match status" value="1"/>
</dbReference>
<accession>G7J795</accession>
<dbReference type="GO" id="GO:1905761">
    <property type="term" value="F:SCF ubiquitin ligase complex binding"/>
    <property type="evidence" value="ECO:0000318"/>
    <property type="project" value="GO_Central"/>
</dbReference>
<evidence type="ECO:0000313" key="2">
    <source>
        <dbReference type="EMBL" id="AES71655.1"/>
    </source>
</evidence>
<gene>
    <name evidence="2" type="ordered locus">MTR_3g080350</name>
</gene>
<organism evidence="2 4">
    <name type="scientific">Medicago truncatula</name>
    <name type="common">Barrel medic</name>
    <name type="synonym">Medicago tribuloides</name>
    <dbReference type="NCBI Taxonomy" id="3880"/>
    <lineage>
        <taxon>Eukaryota</taxon>
        <taxon>Viridiplantae</taxon>
        <taxon>Streptophyta</taxon>
        <taxon>Embryophyta</taxon>
        <taxon>Tracheophyta</taxon>
        <taxon>Spermatophyta</taxon>
        <taxon>Magnoliopsida</taxon>
        <taxon>eudicotyledons</taxon>
        <taxon>Gunneridae</taxon>
        <taxon>Pentapetalae</taxon>
        <taxon>rosids</taxon>
        <taxon>fabids</taxon>
        <taxon>Fabales</taxon>
        <taxon>Fabaceae</taxon>
        <taxon>Papilionoideae</taxon>
        <taxon>50 kb inversion clade</taxon>
        <taxon>NPAAA clade</taxon>
        <taxon>Hologalegina</taxon>
        <taxon>IRL clade</taxon>
        <taxon>Trifolieae</taxon>
        <taxon>Medicago</taxon>
    </lineage>
</organism>
<evidence type="ECO:0000259" key="1">
    <source>
        <dbReference type="Pfam" id="PF00646"/>
    </source>
</evidence>
<protein>
    <submittedName>
        <fullName evidence="2">F-box/LRR protein</fullName>
    </submittedName>
</protein>
<dbReference type="InterPro" id="IPR032675">
    <property type="entry name" value="LRR_dom_sf"/>
</dbReference>
<dbReference type="CDD" id="cd22164">
    <property type="entry name" value="F-box_AtSKIP19-like"/>
    <property type="match status" value="1"/>
</dbReference>
<evidence type="ECO:0000313" key="4">
    <source>
        <dbReference type="Proteomes" id="UP000002051"/>
    </source>
</evidence>
<dbReference type="Proteomes" id="UP000002051">
    <property type="component" value="Chromosome 3"/>
</dbReference>
<feature type="domain" description="F-box" evidence="1">
    <location>
        <begin position="65"/>
        <end position="107"/>
    </location>
</feature>
<dbReference type="Gene3D" id="3.80.10.10">
    <property type="entry name" value="Ribonuclease Inhibitor"/>
    <property type="match status" value="1"/>
</dbReference>
<reference evidence="3" key="3">
    <citation type="submission" date="2015-04" db="UniProtKB">
        <authorList>
            <consortium name="EnsemblPlants"/>
        </authorList>
    </citation>
    <scope>IDENTIFICATION</scope>
    <source>
        <strain evidence="3">cv. Jemalong A17</strain>
    </source>
</reference>
<dbReference type="PANTHER" id="PTHR38926:SF2">
    <property type="entry name" value="F-BOX_LRR-REPEAT PROTEIN 21-RELATED"/>
    <property type="match status" value="1"/>
</dbReference>
<dbReference type="HOGENOM" id="CLU_1350688_0_0_1"/>
<proteinExistence type="predicted"/>
<reference evidence="2 4" key="1">
    <citation type="journal article" date="2011" name="Nature">
        <title>The Medicago genome provides insight into the evolution of rhizobial symbioses.</title>
        <authorList>
            <person name="Young N.D."/>
            <person name="Debelle F."/>
            <person name="Oldroyd G.E."/>
            <person name="Geurts R."/>
            <person name="Cannon S.B."/>
            <person name="Udvardi M.K."/>
            <person name="Benedito V.A."/>
            <person name="Mayer K.F."/>
            <person name="Gouzy J."/>
            <person name="Schoof H."/>
            <person name="Van de Peer Y."/>
            <person name="Proost S."/>
            <person name="Cook D.R."/>
            <person name="Meyers B.C."/>
            <person name="Spannagl M."/>
            <person name="Cheung F."/>
            <person name="De Mita S."/>
            <person name="Krishnakumar V."/>
            <person name="Gundlach H."/>
            <person name="Zhou S."/>
            <person name="Mudge J."/>
            <person name="Bharti A.K."/>
            <person name="Murray J.D."/>
            <person name="Naoumkina M.A."/>
            <person name="Rosen B."/>
            <person name="Silverstein K.A."/>
            <person name="Tang H."/>
            <person name="Rombauts S."/>
            <person name="Zhao P.X."/>
            <person name="Zhou P."/>
            <person name="Barbe V."/>
            <person name="Bardou P."/>
            <person name="Bechner M."/>
            <person name="Bellec A."/>
            <person name="Berger A."/>
            <person name="Berges H."/>
            <person name="Bidwell S."/>
            <person name="Bisseling T."/>
            <person name="Choisne N."/>
            <person name="Couloux A."/>
            <person name="Denny R."/>
            <person name="Deshpande S."/>
            <person name="Dai X."/>
            <person name="Doyle J.J."/>
            <person name="Dudez A.M."/>
            <person name="Farmer A.D."/>
            <person name="Fouteau S."/>
            <person name="Franken C."/>
            <person name="Gibelin C."/>
            <person name="Gish J."/>
            <person name="Goldstein S."/>
            <person name="Gonzalez A.J."/>
            <person name="Green P.J."/>
            <person name="Hallab A."/>
            <person name="Hartog M."/>
            <person name="Hua A."/>
            <person name="Humphray S.J."/>
            <person name="Jeong D.H."/>
            <person name="Jing Y."/>
            <person name="Jocker A."/>
            <person name="Kenton S.M."/>
            <person name="Kim D.J."/>
            <person name="Klee K."/>
            <person name="Lai H."/>
            <person name="Lang C."/>
            <person name="Lin S."/>
            <person name="Macmil S.L."/>
            <person name="Magdelenat G."/>
            <person name="Matthews L."/>
            <person name="McCorrison J."/>
            <person name="Monaghan E.L."/>
            <person name="Mun J.H."/>
            <person name="Najar F.Z."/>
            <person name="Nicholson C."/>
            <person name="Noirot C."/>
            <person name="O'Bleness M."/>
            <person name="Paule C.R."/>
            <person name="Poulain J."/>
            <person name="Prion F."/>
            <person name="Qin B."/>
            <person name="Qu C."/>
            <person name="Retzel E.F."/>
            <person name="Riddle C."/>
            <person name="Sallet E."/>
            <person name="Samain S."/>
            <person name="Samson N."/>
            <person name="Sanders I."/>
            <person name="Saurat O."/>
            <person name="Scarpelli C."/>
            <person name="Schiex T."/>
            <person name="Segurens B."/>
            <person name="Severin A.J."/>
            <person name="Sherrier D.J."/>
            <person name="Shi R."/>
            <person name="Sims S."/>
            <person name="Singer S.R."/>
            <person name="Sinharoy S."/>
            <person name="Sterck L."/>
            <person name="Viollet A."/>
            <person name="Wang B.B."/>
            <person name="Wang K."/>
            <person name="Wang M."/>
            <person name="Wang X."/>
            <person name="Warfsmann J."/>
            <person name="Weissenbach J."/>
            <person name="White D.D."/>
            <person name="White J.D."/>
            <person name="Wiley G.B."/>
            <person name="Wincker P."/>
            <person name="Xing Y."/>
            <person name="Yang L."/>
            <person name="Yao Z."/>
            <person name="Ying F."/>
            <person name="Zhai J."/>
            <person name="Zhou L."/>
            <person name="Zuber A."/>
            <person name="Denarie J."/>
            <person name="Dixon R.A."/>
            <person name="May G.D."/>
            <person name="Schwartz D.C."/>
            <person name="Rogers J."/>
            <person name="Quetier F."/>
            <person name="Town C.D."/>
            <person name="Roe B.A."/>
        </authorList>
    </citation>
    <scope>NUCLEOTIDE SEQUENCE [LARGE SCALE GENOMIC DNA]</scope>
    <source>
        <strain evidence="2">A17</strain>
        <strain evidence="3 4">cv. Jemalong A17</strain>
    </source>
</reference>
<dbReference type="SUPFAM" id="SSF81383">
    <property type="entry name" value="F-box domain"/>
    <property type="match status" value="1"/>
</dbReference>
<dbReference type="Pfam" id="PF00646">
    <property type="entry name" value="F-box"/>
    <property type="match status" value="1"/>
</dbReference>